<organism evidence="1">
    <name type="scientific">marine sediment metagenome</name>
    <dbReference type="NCBI Taxonomy" id="412755"/>
    <lineage>
        <taxon>unclassified sequences</taxon>
        <taxon>metagenomes</taxon>
        <taxon>ecological metagenomes</taxon>
    </lineage>
</organism>
<dbReference type="AlphaFoldDB" id="A0A0F9Q821"/>
<sequence length="191" mass="22134">MNKASRPSETRNDEDIVKSVQKWVNTFVMDMNLCPFAKHEMLKNRVRFATTKAISEEELLRSLQDELELLNNDSSVETSLLIHPNVLQDFYDYNEFLSYADELLLEMGLEGIYQIASFHPHYQFGGTNPDDAENYTNRSPYPLLHLIREASLERAIEEYPDVDQVPIRNVALMNSLGQNKLQALFESLFKK</sequence>
<evidence type="ECO:0000313" key="1">
    <source>
        <dbReference type="EMBL" id="KKN38629.1"/>
    </source>
</evidence>
<name>A0A0F9Q821_9ZZZZ</name>
<protein>
    <recommendedName>
        <fullName evidence="2">DUF1415 domain-containing protein</fullName>
    </recommendedName>
</protein>
<reference evidence="1" key="1">
    <citation type="journal article" date="2015" name="Nature">
        <title>Complex archaea that bridge the gap between prokaryotes and eukaryotes.</title>
        <authorList>
            <person name="Spang A."/>
            <person name="Saw J.H."/>
            <person name="Jorgensen S.L."/>
            <person name="Zaremba-Niedzwiedzka K."/>
            <person name="Martijn J."/>
            <person name="Lind A.E."/>
            <person name="van Eijk R."/>
            <person name="Schleper C."/>
            <person name="Guy L."/>
            <person name="Ettema T.J."/>
        </authorList>
    </citation>
    <scope>NUCLEOTIDE SEQUENCE</scope>
</reference>
<proteinExistence type="predicted"/>
<accession>A0A0F9Q821</accession>
<dbReference type="InterPro" id="IPR009858">
    <property type="entry name" value="DUF1415"/>
</dbReference>
<gene>
    <name evidence="1" type="ORF">LCGC14_0751600</name>
</gene>
<dbReference type="EMBL" id="LAZR01001815">
    <property type="protein sequence ID" value="KKN38629.1"/>
    <property type="molecule type" value="Genomic_DNA"/>
</dbReference>
<dbReference type="Pfam" id="PF07209">
    <property type="entry name" value="DUF1415"/>
    <property type="match status" value="1"/>
</dbReference>
<evidence type="ECO:0008006" key="2">
    <source>
        <dbReference type="Google" id="ProtNLM"/>
    </source>
</evidence>
<comment type="caution">
    <text evidence="1">The sequence shown here is derived from an EMBL/GenBank/DDBJ whole genome shotgun (WGS) entry which is preliminary data.</text>
</comment>